<proteinExistence type="predicted"/>
<organism evidence="1 2">
    <name type="scientific">Colletotrichum chlorophyti</name>
    <dbReference type="NCBI Taxonomy" id="708187"/>
    <lineage>
        <taxon>Eukaryota</taxon>
        <taxon>Fungi</taxon>
        <taxon>Dikarya</taxon>
        <taxon>Ascomycota</taxon>
        <taxon>Pezizomycotina</taxon>
        <taxon>Sordariomycetes</taxon>
        <taxon>Hypocreomycetidae</taxon>
        <taxon>Glomerellales</taxon>
        <taxon>Glomerellaceae</taxon>
        <taxon>Colletotrichum</taxon>
    </lineage>
</organism>
<dbReference type="EMBL" id="MPGH01000093">
    <property type="protein sequence ID" value="OLN87422.1"/>
    <property type="molecule type" value="Genomic_DNA"/>
</dbReference>
<gene>
    <name evidence="1" type="ORF">CCHL11_09114</name>
</gene>
<evidence type="ECO:0000313" key="2">
    <source>
        <dbReference type="Proteomes" id="UP000186583"/>
    </source>
</evidence>
<reference evidence="1 2" key="1">
    <citation type="submission" date="2016-11" db="EMBL/GenBank/DDBJ databases">
        <title>Draft Genome Assembly of Colletotrichum chlorophyti a pathogen of herbaceous plants.</title>
        <authorList>
            <person name="Gan P."/>
            <person name="Narusaka M."/>
            <person name="Tsushima A."/>
            <person name="Narusaka Y."/>
            <person name="Takano Y."/>
            <person name="Shirasu K."/>
        </authorList>
    </citation>
    <scope>NUCLEOTIDE SEQUENCE [LARGE SCALE GENOMIC DNA]</scope>
    <source>
        <strain evidence="1 2">NTL11</strain>
    </source>
</reference>
<dbReference type="Proteomes" id="UP000186583">
    <property type="component" value="Unassembled WGS sequence"/>
</dbReference>
<keyword evidence="2" id="KW-1185">Reference proteome</keyword>
<protein>
    <submittedName>
        <fullName evidence="1">Uncharacterized protein</fullName>
    </submittedName>
</protein>
<evidence type="ECO:0000313" key="1">
    <source>
        <dbReference type="EMBL" id="OLN87422.1"/>
    </source>
</evidence>
<accession>A0A1Q8RSX4</accession>
<comment type="caution">
    <text evidence="1">The sequence shown here is derived from an EMBL/GenBank/DDBJ whole genome shotgun (WGS) entry which is preliminary data.</text>
</comment>
<sequence>MRSSRFSCCGIAS</sequence>
<name>A0A1Q8RSX4_9PEZI</name>